<evidence type="ECO:0000313" key="2">
    <source>
        <dbReference type="Proteomes" id="UP001234297"/>
    </source>
</evidence>
<protein>
    <submittedName>
        <fullName evidence="1">Uncharacterized protein</fullName>
    </submittedName>
</protein>
<proteinExistence type="predicted"/>
<dbReference type="EMBL" id="CM056812">
    <property type="protein sequence ID" value="KAJ8617542.1"/>
    <property type="molecule type" value="Genomic_DNA"/>
</dbReference>
<accession>A0ACC2K974</accession>
<evidence type="ECO:0000313" key="1">
    <source>
        <dbReference type="EMBL" id="KAJ8617542.1"/>
    </source>
</evidence>
<name>A0ACC2K974_PERAE</name>
<organism evidence="1 2">
    <name type="scientific">Persea americana</name>
    <name type="common">Avocado</name>
    <dbReference type="NCBI Taxonomy" id="3435"/>
    <lineage>
        <taxon>Eukaryota</taxon>
        <taxon>Viridiplantae</taxon>
        <taxon>Streptophyta</taxon>
        <taxon>Embryophyta</taxon>
        <taxon>Tracheophyta</taxon>
        <taxon>Spermatophyta</taxon>
        <taxon>Magnoliopsida</taxon>
        <taxon>Magnoliidae</taxon>
        <taxon>Laurales</taxon>
        <taxon>Lauraceae</taxon>
        <taxon>Persea</taxon>
    </lineage>
</organism>
<comment type="caution">
    <text evidence="1">The sequence shown here is derived from an EMBL/GenBank/DDBJ whole genome shotgun (WGS) entry which is preliminary data.</text>
</comment>
<sequence length="184" mass="21270">MEEDSYLKQKLRSSICFSCCFGARDRREEEIEVEQPDEQPRFIRASSTWLRSRAQELPELKDKCRNLISRIGKSRRQSSDYRYDPLSYALNFDEGSDESLEDEFRFRNFSARLPASPPPTSAVKISHEITFCASTTRTRSMRTKLQRRLTGSRRCHCVSSLARACASHACVRNVPGIEPWVPLE</sequence>
<reference evidence="1 2" key="1">
    <citation type="journal article" date="2022" name="Hortic Res">
        <title>A haplotype resolved chromosomal level avocado genome allows analysis of novel avocado genes.</title>
        <authorList>
            <person name="Nath O."/>
            <person name="Fletcher S.J."/>
            <person name="Hayward A."/>
            <person name="Shaw L.M."/>
            <person name="Masouleh A.K."/>
            <person name="Furtado A."/>
            <person name="Henry R.J."/>
            <person name="Mitter N."/>
        </authorList>
    </citation>
    <scope>NUCLEOTIDE SEQUENCE [LARGE SCALE GENOMIC DNA]</scope>
    <source>
        <strain evidence="2">cv. Hass</strain>
    </source>
</reference>
<dbReference type="Proteomes" id="UP001234297">
    <property type="component" value="Chromosome 4"/>
</dbReference>
<gene>
    <name evidence="1" type="ORF">MRB53_013728</name>
</gene>
<keyword evidence="2" id="KW-1185">Reference proteome</keyword>